<evidence type="ECO:0000259" key="3">
    <source>
        <dbReference type="PROSITE" id="PS50011"/>
    </source>
</evidence>
<sequence length="553" mass="62874">MVTRIVRYAQIVDILSKYGFGIGLEKLFPGRARFKLPGEDKAAEGTTIYERIRLALEELGPTFVKFGQIMSTRTELLPPEMIEQLKRLQDHAKPVPFSEVMAIIEENCPEWEDYFGDIEETPVASASIGQVHRAYLRDGTKVALKIQRPGIPEIIELDIGILQSMAERIETVLPETRVYNPKGMVDDFAHQIVKELDFTRDARNANRMSRNFQNFPGVRFPKIYWEYSKPHFLVMEFVEGVRIDDREAIREMGQDPHAIGVRGFHAYLKMIFEDGYFHGDPHPGNLLVTKEGDIVFLDFGIVGILRPEKRQNFINLLFALTTDNIELMIRSLEGFGIVIAEEDREALRDDLYIMMHDFSGGEGDGVSQLNFGLVVTELTEAMRRYRLKVPMNLMLLLKVFVMVLDIGVRLDPKFNFGKEVTPYLSKLADANTFSEGYMKRASMALLEGADALLDMPRNINLMLRRLSTGSFKLEIVENDIQKLQMALDRFSDKLLMGMVVASLVVGSSLVLQVSSVTLPTQISWIAIGGYTAAVLCGFYAIYHVIFLKFRMER</sequence>
<dbReference type="eggNOG" id="arCOG01189">
    <property type="taxonomic scope" value="Archaea"/>
</dbReference>
<feature type="transmembrane region" description="Helical" evidence="2">
    <location>
        <begin position="494"/>
        <end position="516"/>
    </location>
</feature>
<keyword evidence="2" id="KW-0812">Transmembrane</keyword>
<protein>
    <submittedName>
        <fullName evidence="4">Putative unusual protein kinase</fullName>
    </submittedName>
</protein>
<dbReference type="PANTHER" id="PTHR10566">
    <property type="entry name" value="CHAPERONE-ACTIVITY OF BC1 COMPLEX CABC1 -RELATED"/>
    <property type="match status" value="1"/>
</dbReference>
<dbReference type="RefSeq" id="WP_015284549.1">
    <property type="nucleotide sequence ID" value="NC_019943.1"/>
</dbReference>
<feature type="transmembrane region" description="Helical" evidence="2">
    <location>
        <begin position="522"/>
        <end position="547"/>
    </location>
</feature>
<dbReference type="Gene3D" id="1.10.510.10">
    <property type="entry name" value="Transferase(Phosphotransferase) domain 1"/>
    <property type="match status" value="1"/>
</dbReference>
<dbReference type="CDD" id="cd05121">
    <property type="entry name" value="ABC1_ADCK3-like"/>
    <property type="match status" value="1"/>
</dbReference>
<dbReference type="PANTHER" id="PTHR10566:SF113">
    <property type="entry name" value="PROTEIN ACTIVITY OF BC1 COMPLEX KINASE 7, CHLOROPLASTIC"/>
    <property type="match status" value="1"/>
</dbReference>
<dbReference type="GeneID" id="14309188"/>
<dbReference type="InterPro" id="IPR000719">
    <property type="entry name" value="Prot_kinase_dom"/>
</dbReference>
<feature type="transmembrane region" description="Helical" evidence="2">
    <location>
        <begin position="389"/>
        <end position="408"/>
    </location>
</feature>
<dbReference type="InParanoid" id="L0HC31"/>
<organism evidence="4 5">
    <name type="scientific">Methanoregula formicica (strain DSM 22288 / NBRC 105244 / SMSP)</name>
    <dbReference type="NCBI Taxonomy" id="593750"/>
    <lineage>
        <taxon>Archaea</taxon>
        <taxon>Methanobacteriati</taxon>
        <taxon>Methanobacteriota</taxon>
        <taxon>Stenosarchaea group</taxon>
        <taxon>Methanomicrobia</taxon>
        <taxon>Methanomicrobiales</taxon>
        <taxon>Methanoregulaceae</taxon>
        <taxon>Methanoregula</taxon>
    </lineage>
</organism>
<feature type="domain" description="Protein kinase" evidence="3">
    <location>
        <begin position="117"/>
        <end position="453"/>
    </location>
</feature>
<dbReference type="STRING" id="593750.Metfor_0515"/>
<name>L0HC31_METFS</name>
<reference evidence="4 5" key="2">
    <citation type="journal article" date="2014" name="Genome Announc.">
        <title>Complete Genome Sequence of Methanoregula formicica SMSPT, a Mesophilic Hydrogenotrophic Methanogen Isolated from a Methanogenic Upflow Anaerobic Sludge Blanket Reactor.</title>
        <authorList>
            <person name="Yamamoto K."/>
            <person name="Tamaki H."/>
            <person name="Cadillo-Quiroz H."/>
            <person name="Imachi H."/>
            <person name="Kyrpides N."/>
            <person name="Woyke T."/>
            <person name="Goodwin L."/>
            <person name="Zinder S.H."/>
            <person name="Kamagata Y."/>
            <person name="Liu W.T."/>
        </authorList>
    </citation>
    <scope>NUCLEOTIDE SEQUENCE [LARGE SCALE GENOMIC DNA]</scope>
    <source>
        <strain evidence="5">DSM 22288 / NBRC 105244 / SMSP</strain>
    </source>
</reference>
<keyword evidence="2" id="KW-0472">Membrane</keyword>
<dbReference type="HOGENOM" id="CLU_006533_0_2_2"/>
<evidence type="ECO:0000256" key="2">
    <source>
        <dbReference type="SAM" id="Phobius"/>
    </source>
</evidence>
<dbReference type="PROSITE" id="PS50011">
    <property type="entry name" value="PROTEIN_KINASE_DOM"/>
    <property type="match status" value="1"/>
</dbReference>
<dbReference type="InterPro" id="IPR050154">
    <property type="entry name" value="UbiB_kinase"/>
</dbReference>
<reference evidence="5" key="1">
    <citation type="submission" date="2011-12" db="EMBL/GenBank/DDBJ databases">
        <title>Complete sequence of Methanoregula formicicum SMSP.</title>
        <authorList>
            <person name="Lucas S."/>
            <person name="Han J."/>
            <person name="Lapidus A."/>
            <person name="Cheng J.-F."/>
            <person name="Goodwin L."/>
            <person name="Pitluck S."/>
            <person name="Peters L."/>
            <person name="Ovchinnikova G."/>
            <person name="Teshima H."/>
            <person name="Detter J.C."/>
            <person name="Han C."/>
            <person name="Tapia R."/>
            <person name="Land M."/>
            <person name="Hauser L."/>
            <person name="Kyrpides N."/>
            <person name="Ivanova N."/>
            <person name="Pagani I."/>
            <person name="Imachi H."/>
            <person name="Tamaki H."/>
            <person name="Sekiguchi Y."/>
            <person name="Kamagata Y."/>
            <person name="Cadillo-Quiroz H."/>
            <person name="Zinder S."/>
            <person name="Liu W.-T."/>
            <person name="Woyke T."/>
        </authorList>
    </citation>
    <scope>NUCLEOTIDE SEQUENCE [LARGE SCALE GENOMIC DNA]</scope>
    <source>
        <strain evidence="5">DSM 22288 / NBRC 105244 / SMSP</strain>
    </source>
</reference>
<keyword evidence="4" id="KW-0418">Kinase</keyword>
<dbReference type="EMBL" id="CP003167">
    <property type="protein sequence ID" value="AGB01585.1"/>
    <property type="molecule type" value="Genomic_DNA"/>
</dbReference>
<dbReference type="KEGG" id="mfo:Metfor_0515"/>
<dbReference type="Proteomes" id="UP000010824">
    <property type="component" value="Chromosome"/>
</dbReference>
<dbReference type="AlphaFoldDB" id="L0HC31"/>
<comment type="similarity">
    <text evidence="1">Belongs to the protein kinase superfamily. ADCK protein kinase family.</text>
</comment>
<keyword evidence="5" id="KW-1185">Reference proteome</keyword>
<keyword evidence="2" id="KW-1133">Transmembrane helix</keyword>
<gene>
    <name evidence="4" type="ordered locus">Metfor_0515</name>
</gene>
<evidence type="ECO:0000313" key="4">
    <source>
        <dbReference type="EMBL" id="AGB01585.1"/>
    </source>
</evidence>
<keyword evidence="4" id="KW-0808">Transferase</keyword>
<dbReference type="GO" id="GO:0004672">
    <property type="term" value="F:protein kinase activity"/>
    <property type="evidence" value="ECO:0007669"/>
    <property type="project" value="InterPro"/>
</dbReference>
<proteinExistence type="inferred from homology"/>
<accession>L0HC31</accession>
<evidence type="ECO:0000313" key="5">
    <source>
        <dbReference type="Proteomes" id="UP000010824"/>
    </source>
</evidence>
<dbReference type="GO" id="GO:0005524">
    <property type="term" value="F:ATP binding"/>
    <property type="evidence" value="ECO:0007669"/>
    <property type="project" value="InterPro"/>
</dbReference>
<evidence type="ECO:0000256" key="1">
    <source>
        <dbReference type="ARBA" id="ARBA00009670"/>
    </source>
</evidence>
<dbReference type="SUPFAM" id="SSF56112">
    <property type="entry name" value="Protein kinase-like (PK-like)"/>
    <property type="match status" value="1"/>
</dbReference>
<dbReference type="OrthoDB" id="8087at2157"/>
<dbReference type="InterPro" id="IPR004147">
    <property type="entry name" value="ABC1_dom"/>
</dbReference>
<dbReference type="Pfam" id="PF03109">
    <property type="entry name" value="ABC1"/>
    <property type="match status" value="1"/>
</dbReference>
<dbReference type="InterPro" id="IPR011009">
    <property type="entry name" value="Kinase-like_dom_sf"/>
</dbReference>